<dbReference type="PANTHER" id="PTHR34136:SF1">
    <property type="entry name" value="UDP-N-ACETYL-D-MANNOSAMINURONIC ACID TRANSFERASE"/>
    <property type="match status" value="1"/>
</dbReference>
<comment type="caution">
    <text evidence="3">The sequence shown here is derived from an EMBL/GenBank/DDBJ whole genome shotgun (WGS) entry which is preliminary data.</text>
</comment>
<dbReference type="CDD" id="cd06533">
    <property type="entry name" value="Glyco_transf_WecG_TagA"/>
    <property type="match status" value="1"/>
</dbReference>
<dbReference type="NCBIfam" id="TIGR00696">
    <property type="entry name" value="wecG_tagA_cpsF"/>
    <property type="match status" value="1"/>
</dbReference>
<dbReference type="RefSeq" id="WP_226580727.1">
    <property type="nucleotide sequence ID" value="NZ_BLAY01000039.1"/>
</dbReference>
<dbReference type="AlphaFoldDB" id="A0AAV3WH69"/>
<protein>
    <submittedName>
        <fullName evidence="3">Glycosyl transferase, WecB/TagA/CpsF family protein</fullName>
    </submittedName>
</protein>
<proteinExistence type="predicted"/>
<gene>
    <name evidence="3" type="ORF">MiSe_28630</name>
</gene>
<dbReference type="GO" id="GO:0016758">
    <property type="term" value="F:hexosyltransferase activity"/>
    <property type="evidence" value="ECO:0007669"/>
    <property type="project" value="TreeGrafter"/>
</dbReference>
<evidence type="ECO:0000313" key="4">
    <source>
        <dbReference type="Proteomes" id="UP001050975"/>
    </source>
</evidence>
<accession>A0AAV3WH69</accession>
<evidence type="ECO:0000256" key="1">
    <source>
        <dbReference type="ARBA" id="ARBA00022676"/>
    </source>
</evidence>
<dbReference type="Proteomes" id="UP001050975">
    <property type="component" value="Unassembled WGS sequence"/>
</dbReference>
<dbReference type="InterPro" id="IPR004629">
    <property type="entry name" value="WecG_TagA_CpsF"/>
</dbReference>
<dbReference type="Pfam" id="PF03808">
    <property type="entry name" value="Glyco_tran_WecG"/>
    <property type="match status" value="1"/>
</dbReference>
<dbReference type="PANTHER" id="PTHR34136">
    <property type="match status" value="1"/>
</dbReference>
<keyword evidence="2 3" id="KW-0808">Transferase</keyword>
<evidence type="ECO:0000313" key="3">
    <source>
        <dbReference type="EMBL" id="GET38109.1"/>
    </source>
</evidence>
<keyword evidence="1" id="KW-0328">Glycosyltransferase</keyword>
<keyword evidence="4" id="KW-1185">Reference proteome</keyword>
<sequence>MNKVNILNVSIDNISKQELLEKLTQPGVILITPNVYHLIKLQKDREFYQIYQLCNYRVCDSQIIFWASKFLGSPLKEKISGSDFLADFYYFLKNNKSTRIFLLGAAEGIAKKAGERINQKVGREIVVGAYSPSFGFEKNESECQKIVGLIEESGATVLAIGVGCPKQEKWIFKYKDQLKNIKIFLAIGATIDFEAGAKPRAPKWVSQVGLEWLYRLLSEPKRLWKRYLVDDLPFFWLLIKQKLNLYQDPFAVRAVEVRPLNEFHTWVKLIDQVLNK</sequence>
<name>A0AAV3WH69_9CYAN</name>
<evidence type="ECO:0000256" key="2">
    <source>
        <dbReference type="ARBA" id="ARBA00022679"/>
    </source>
</evidence>
<dbReference type="EMBL" id="BLAY01000039">
    <property type="protein sequence ID" value="GET38109.1"/>
    <property type="molecule type" value="Genomic_DNA"/>
</dbReference>
<reference evidence="3" key="1">
    <citation type="submission" date="2019-10" db="EMBL/GenBank/DDBJ databases">
        <title>Draft genome sequece of Microseira wollei NIES-4236.</title>
        <authorList>
            <person name="Yamaguchi H."/>
            <person name="Suzuki S."/>
            <person name="Kawachi M."/>
        </authorList>
    </citation>
    <scope>NUCLEOTIDE SEQUENCE</scope>
    <source>
        <strain evidence="3">NIES-4236</strain>
    </source>
</reference>
<organism evidence="3 4">
    <name type="scientific">Microseira wollei NIES-4236</name>
    <dbReference type="NCBI Taxonomy" id="2530354"/>
    <lineage>
        <taxon>Bacteria</taxon>
        <taxon>Bacillati</taxon>
        <taxon>Cyanobacteriota</taxon>
        <taxon>Cyanophyceae</taxon>
        <taxon>Oscillatoriophycideae</taxon>
        <taxon>Aerosakkonematales</taxon>
        <taxon>Aerosakkonemataceae</taxon>
        <taxon>Microseira</taxon>
    </lineage>
</organism>